<dbReference type="CDD" id="cd17039">
    <property type="entry name" value="Ubl_ubiquitin_like"/>
    <property type="match status" value="1"/>
</dbReference>
<organism evidence="3 4">
    <name type="scientific">Geranomyces variabilis</name>
    <dbReference type="NCBI Taxonomy" id="109894"/>
    <lineage>
        <taxon>Eukaryota</taxon>
        <taxon>Fungi</taxon>
        <taxon>Fungi incertae sedis</taxon>
        <taxon>Chytridiomycota</taxon>
        <taxon>Chytridiomycota incertae sedis</taxon>
        <taxon>Chytridiomycetes</taxon>
        <taxon>Spizellomycetales</taxon>
        <taxon>Powellomycetaceae</taxon>
        <taxon>Geranomyces</taxon>
    </lineage>
</organism>
<feature type="compositionally biased region" description="Low complexity" evidence="1">
    <location>
        <begin position="161"/>
        <end position="174"/>
    </location>
</feature>
<proteinExistence type="predicted"/>
<accession>A0AAD5XLM6</accession>
<dbReference type="SMART" id="SM00213">
    <property type="entry name" value="UBQ"/>
    <property type="match status" value="1"/>
</dbReference>
<dbReference type="PRINTS" id="PR00348">
    <property type="entry name" value="UBIQUITIN"/>
</dbReference>
<dbReference type="InterPro" id="IPR029071">
    <property type="entry name" value="Ubiquitin-like_domsf"/>
</dbReference>
<evidence type="ECO:0000313" key="3">
    <source>
        <dbReference type="EMBL" id="KAJ3175972.1"/>
    </source>
</evidence>
<dbReference type="InterPro" id="IPR019956">
    <property type="entry name" value="Ubiquitin_dom"/>
</dbReference>
<dbReference type="SUPFAM" id="SSF54236">
    <property type="entry name" value="Ubiquitin-like"/>
    <property type="match status" value="1"/>
</dbReference>
<keyword evidence="4" id="KW-1185">Reference proteome</keyword>
<evidence type="ECO:0000256" key="1">
    <source>
        <dbReference type="SAM" id="MobiDB-lite"/>
    </source>
</evidence>
<protein>
    <recommendedName>
        <fullName evidence="2">Ubiquitin-like domain-containing protein</fullName>
    </recommendedName>
</protein>
<evidence type="ECO:0000259" key="2">
    <source>
        <dbReference type="PROSITE" id="PS50053"/>
    </source>
</evidence>
<reference evidence="3" key="1">
    <citation type="submission" date="2020-05" db="EMBL/GenBank/DDBJ databases">
        <title>Phylogenomic resolution of chytrid fungi.</title>
        <authorList>
            <person name="Stajich J.E."/>
            <person name="Amses K."/>
            <person name="Simmons R."/>
            <person name="Seto K."/>
            <person name="Myers J."/>
            <person name="Bonds A."/>
            <person name="Quandt C.A."/>
            <person name="Barry K."/>
            <person name="Liu P."/>
            <person name="Grigoriev I."/>
            <person name="Longcore J.E."/>
            <person name="James T.Y."/>
        </authorList>
    </citation>
    <scope>NUCLEOTIDE SEQUENCE</scope>
    <source>
        <strain evidence="3">JEL0379</strain>
    </source>
</reference>
<dbReference type="PROSITE" id="PS50053">
    <property type="entry name" value="UBIQUITIN_2"/>
    <property type="match status" value="1"/>
</dbReference>
<dbReference type="EMBL" id="JADGJQ010000046">
    <property type="protein sequence ID" value="KAJ3175972.1"/>
    <property type="molecule type" value="Genomic_DNA"/>
</dbReference>
<sequence length="324" mass="36814">MTMCTLSFDEFLVKAKAFSSCLAARPSVVNLSTVLGKPDVITEYLKFLYIKYHCNDWNSNIFSPSQIIDEVWHLHILDTRNYHKDIVALCGHAVEHNPEGPFDVERQEVRYAATVAVYHGLFGCVPESARVIWPLASARRGFEHLKLDRHVHESYTREHSASQQHSRHSSSVSQEHQEYHRFQEQRTHEQQQQQQQQHAAHNIRVDTPPASPPPGAAIAKAAESTHAAVVPPCAPAPKPVKKAPRLITVSFRTHTGRCFDIRLFNNATVEQLKELVHEEFGTSPEQQRILFEAKHLEDERPLTDYGIGEGAEMLLFTKLKQTCC</sequence>
<feature type="region of interest" description="Disordered" evidence="1">
    <location>
        <begin position="153"/>
        <end position="223"/>
    </location>
</feature>
<gene>
    <name evidence="3" type="ORF">HDU87_005637</name>
</gene>
<dbReference type="AlphaFoldDB" id="A0AAD5XLM6"/>
<comment type="caution">
    <text evidence="3">The sequence shown here is derived from an EMBL/GenBank/DDBJ whole genome shotgun (WGS) entry which is preliminary data.</text>
</comment>
<name>A0AAD5XLM6_9FUNG</name>
<feature type="domain" description="Ubiquitin-like" evidence="2">
    <location>
        <begin position="247"/>
        <end position="322"/>
    </location>
</feature>
<dbReference type="Pfam" id="PF00240">
    <property type="entry name" value="ubiquitin"/>
    <property type="match status" value="1"/>
</dbReference>
<evidence type="ECO:0000313" key="4">
    <source>
        <dbReference type="Proteomes" id="UP001212152"/>
    </source>
</evidence>
<dbReference type="Gene3D" id="3.10.20.90">
    <property type="entry name" value="Phosphatidylinositol 3-kinase Catalytic Subunit, Chain A, domain 1"/>
    <property type="match status" value="1"/>
</dbReference>
<feature type="compositionally biased region" description="Basic and acidic residues" evidence="1">
    <location>
        <begin position="175"/>
        <end position="189"/>
    </location>
</feature>
<dbReference type="InterPro" id="IPR000626">
    <property type="entry name" value="Ubiquitin-like_dom"/>
</dbReference>
<dbReference type="Proteomes" id="UP001212152">
    <property type="component" value="Unassembled WGS sequence"/>
</dbReference>